<keyword evidence="2" id="KW-1003">Cell membrane</keyword>
<feature type="transmembrane region" description="Helical" evidence="8">
    <location>
        <begin position="73"/>
        <end position="98"/>
    </location>
</feature>
<evidence type="ECO:0000313" key="10">
    <source>
        <dbReference type="Proteomes" id="UP000664034"/>
    </source>
</evidence>
<dbReference type="Proteomes" id="UP000664034">
    <property type="component" value="Unassembled WGS sequence"/>
</dbReference>
<feature type="transmembrane region" description="Helical" evidence="8">
    <location>
        <begin position="298"/>
        <end position="317"/>
    </location>
</feature>
<feature type="transmembrane region" description="Helical" evidence="8">
    <location>
        <begin position="188"/>
        <end position="210"/>
    </location>
</feature>
<keyword evidence="5 8" id="KW-0812">Transmembrane</keyword>
<keyword evidence="6 8" id="KW-1133">Transmembrane helix</keyword>
<accession>A0A939GIE9</accession>
<keyword evidence="3" id="KW-0328">Glycosyltransferase</keyword>
<evidence type="ECO:0000256" key="3">
    <source>
        <dbReference type="ARBA" id="ARBA00022676"/>
    </source>
</evidence>
<feature type="transmembrane region" description="Helical" evidence="8">
    <location>
        <begin position="152"/>
        <end position="181"/>
    </location>
</feature>
<evidence type="ECO:0000256" key="5">
    <source>
        <dbReference type="ARBA" id="ARBA00022692"/>
    </source>
</evidence>
<gene>
    <name evidence="9" type="ORF">J2I47_12330</name>
</gene>
<name>A0A939GIE9_9BACT</name>
<evidence type="ECO:0000256" key="1">
    <source>
        <dbReference type="ARBA" id="ARBA00004651"/>
    </source>
</evidence>
<comment type="caution">
    <text evidence="9">The sequence shown here is derived from an EMBL/GenBank/DDBJ whole genome shotgun (WGS) entry which is preliminary data.</text>
</comment>
<feature type="transmembrane region" description="Helical" evidence="8">
    <location>
        <begin position="324"/>
        <end position="346"/>
    </location>
</feature>
<evidence type="ECO:0000313" key="9">
    <source>
        <dbReference type="EMBL" id="MBO0937335.1"/>
    </source>
</evidence>
<dbReference type="EMBL" id="JAFMYV010000005">
    <property type="protein sequence ID" value="MBO0937335.1"/>
    <property type="molecule type" value="Genomic_DNA"/>
</dbReference>
<keyword evidence="10" id="KW-1185">Reference proteome</keyword>
<evidence type="ECO:0000256" key="7">
    <source>
        <dbReference type="ARBA" id="ARBA00023136"/>
    </source>
</evidence>
<dbReference type="RefSeq" id="WP_207364877.1">
    <property type="nucleotide sequence ID" value="NZ_JAFMYV010000005.1"/>
</dbReference>
<evidence type="ECO:0000256" key="8">
    <source>
        <dbReference type="SAM" id="Phobius"/>
    </source>
</evidence>
<dbReference type="GO" id="GO:0016763">
    <property type="term" value="F:pentosyltransferase activity"/>
    <property type="evidence" value="ECO:0007669"/>
    <property type="project" value="TreeGrafter"/>
</dbReference>
<dbReference type="AlphaFoldDB" id="A0A939GIE9"/>
<comment type="subcellular location">
    <subcellularLocation>
        <location evidence="1">Cell membrane</location>
        <topology evidence="1">Multi-pass membrane protein</topology>
    </subcellularLocation>
</comment>
<dbReference type="GO" id="GO:0005886">
    <property type="term" value="C:plasma membrane"/>
    <property type="evidence" value="ECO:0007669"/>
    <property type="project" value="UniProtKB-SubCell"/>
</dbReference>
<reference evidence="9" key="1">
    <citation type="submission" date="2021-03" db="EMBL/GenBank/DDBJ databases">
        <title>Fibrella sp. HMF5335 genome sequencing and assembly.</title>
        <authorList>
            <person name="Kang H."/>
            <person name="Kim H."/>
            <person name="Bae S."/>
            <person name="Joh K."/>
        </authorList>
    </citation>
    <scope>NUCLEOTIDE SEQUENCE</scope>
    <source>
        <strain evidence="9">HMF5335</strain>
    </source>
</reference>
<sequence>MKALFWAFLVLLLATFYHRTHHFDEAWLAEQAYWLVQDGRVRSELFCGLNGWEEQLFIYHKLFIYLSAGWQKVFGFSLVAGKAFSGLWAGLLGLLLWGYLRQQRQDSQHIWLGMALYVANGLVIEFSFVYRPEPMCVAFGFASFWLLTTHRWAWAGVLAGLATLTHLNGLCFALAGFGWLLWYRKPGWAVGFGFIAGVVSSFYLLDVWLADGWAALLMQWRNEPALLHINSLSDKLKATFQALKPVRLILEIGLLAVGAHWLTRQPRPESTPSQPVARYLVLLVIAHLAASRSSAIQYGLQFVPFVCAFVALQLAAWQPKRASWLWQTLLGTYLLAGLYRGSLLLYNNLTIPQVTALNAQMAALIGQPGSEVLAPVDFFYEQIGHYKIRCIDRHLGGFFAPLHQGTGLTNEQLFSMARREGFAAVITYDGKGATAPLSDTRPLLDSLNHIGRYHRVYQDRWNSLYLPDR</sequence>
<dbReference type="GO" id="GO:0009103">
    <property type="term" value="P:lipopolysaccharide biosynthetic process"/>
    <property type="evidence" value="ECO:0007669"/>
    <property type="project" value="UniProtKB-ARBA"/>
</dbReference>
<evidence type="ECO:0000256" key="4">
    <source>
        <dbReference type="ARBA" id="ARBA00022679"/>
    </source>
</evidence>
<protein>
    <submittedName>
        <fullName evidence="9">Uncharacterized protein</fullName>
    </submittedName>
</protein>
<feature type="transmembrane region" description="Helical" evidence="8">
    <location>
        <begin position="110"/>
        <end position="132"/>
    </location>
</feature>
<keyword evidence="7 8" id="KW-0472">Membrane</keyword>
<evidence type="ECO:0000256" key="6">
    <source>
        <dbReference type="ARBA" id="ARBA00022989"/>
    </source>
</evidence>
<proteinExistence type="predicted"/>
<keyword evidence="4" id="KW-0808">Transferase</keyword>
<organism evidence="9 10">
    <name type="scientific">Fibrella rubiginis</name>
    <dbReference type="NCBI Taxonomy" id="2817060"/>
    <lineage>
        <taxon>Bacteria</taxon>
        <taxon>Pseudomonadati</taxon>
        <taxon>Bacteroidota</taxon>
        <taxon>Cytophagia</taxon>
        <taxon>Cytophagales</taxon>
        <taxon>Spirosomataceae</taxon>
        <taxon>Fibrella</taxon>
    </lineage>
</organism>
<dbReference type="PANTHER" id="PTHR33908:SF11">
    <property type="entry name" value="MEMBRANE PROTEIN"/>
    <property type="match status" value="1"/>
</dbReference>
<dbReference type="InterPro" id="IPR050297">
    <property type="entry name" value="LipidA_mod_glycosyltrf_83"/>
</dbReference>
<dbReference type="PANTHER" id="PTHR33908">
    <property type="entry name" value="MANNOSYLTRANSFERASE YKCB-RELATED"/>
    <property type="match status" value="1"/>
</dbReference>
<evidence type="ECO:0000256" key="2">
    <source>
        <dbReference type="ARBA" id="ARBA00022475"/>
    </source>
</evidence>